<accession>A0A1Y2CMN1</accession>
<dbReference type="PRINTS" id="PR00756">
    <property type="entry name" value="ALADIPTASE"/>
</dbReference>
<keyword evidence="6 9" id="KW-0862">Zinc</keyword>
<evidence type="ECO:0000256" key="7">
    <source>
        <dbReference type="ARBA" id="ARBA00023049"/>
    </source>
</evidence>
<dbReference type="EMBL" id="MCGO01000012">
    <property type="protein sequence ID" value="ORY48217.1"/>
    <property type="molecule type" value="Genomic_DNA"/>
</dbReference>
<keyword evidence="16" id="KW-1185">Reference proteome</keyword>
<evidence type="ECO:0000256" key="1">
    <source>
        <dbReference type="ARBA" id="ARBA00010136"/>
    </source>
</evidence>
<evidence type="ECO:0000256" key="3">
    <source>
        <dbReference type="ARBA" id="ARBA00022670"/>
    </source>
</evidence>
<evidence type="ECO:0000256" key="10">
    <source>
        <dbReference type="PIRSR" id="PIRSR634016-4"/>
    </source>
</evidence>
<dbReference type="STRING" id="329046.A0A1Y2CMN1"/>
<dbReference type="GO" id="GO:0043171">
    <property type="term" value="P:peptide catabolic process"/>
    <property type="evidence" value="ECO:0007669"/>
    <property type="project" value="TreeGrafter"/>
</dbReference>
<dbReference type="GO" id="GO:0016020">
    <property type="term" value="C:membrane"/>
    <property type="evidence" value="ECO:0007669"/>
    <property type="project" value="TreeGrafter"/>
</dbReference>
<dbReference type="InterPro" id="IPR014782">
    <property type="entry name" value="Peptidase_M1_dom"/>
</dbReference>
<dbReference type="SUPFAM" id="SSF55486">
    <property type="entry name" value="Metalloproteases ('zincins'), catalytic domain"/>
    <property type="match status" value="1"/>
</dbReference>
<dbReference type="Proteomes" id="UP000193642">
    <property type="component" value="Unassembled WGS sequence"/>
</dbReference>
<evidence type="ECO:0000256" key="9">
    <source>
        <dbReference type="PIRSR" id="PIRSR634016-3"/>
    </source>
</evidence>
<dbReference type="Gene3D" id="1.25.50.20">
    <property type="match status" value="1"/>
</dbReference>
<keyword evidence="3 11" id="KW-0645">Protease</keyword>
<evidence type="ECO:0000259" key="12">
    <source>
        <dbReference type="Pfam" id="PF01433"/>
    </source>
</evidence>
<feature type="domain" description="ERAP1-like C-terminal" evidence="13">
    <location>
        <begin position="566"/>
        <end position="875"/>
    </location>
</feature>
<dbReference type="FunFam" id="1.10.390.10:FF:000001">
    <property type="entry name" value="Aminopeptidase"/>
    <property type="match status" value="1"/>
</dbReference>
<dbReference type="Pfam" id="PF11838">
    <property type="entry name" value="ERAP1_C"/>
    <property type="match status" value="1"/>
</dbReference>
<dbReference type="InterPro" id="IPR034016">
    <property type="entry name" value="M1_APN-typ"/>
</dbReference>
<dbReference type="Gene3D" id="2.60.40.1910">
    <property type="match status" value="1"/>
</dbReference>
<evidence type="ECO:0000256" key="5">
    <source>
        <dbReference type="ARBA" id="ARBA00022801"/>
    </source>
</evidence>
<protein>
    <recommendedName>
        <fullName evidence="11">Aminopeptidase</fullName>
        <ecNumber evidence="11">3.4.11.-</ecNumber>
    </recommendedName>
</protein>
<evidence type="ECO:0000256" key="6">
    <source>
        <dbReference type="ARBA" id="ARBA00022833"/>
    </source>
</evidence>
<comment type="cofactor">
    <cofactor evidence="9 11">
        <name>Zn(2+)</name>
        <dbReference type="ChEBI" id="CHEBI:29105"/>
    </cofactor>
    <text evidence="9 11">Binds 1 zinc ion per subunit.</text>
</comment>
<gene>
    <name evidence="15" type="ORF">BCR33DRAFT_714617</name>
</gene>
<keyword evidence="2 11" id="KW-0031">Aminopeptidase</keyword>
<dbReference type="GO" id="GO:0042277">
    <property type="term" value="F:peptide binding"/>
    <property type="evidence" value="ECO:0007669"/>
    <property type="project" value="TreeGrafter"/>
</dbReference>
<dbReference type="Gene3D" id="2.60.40.1730">
    <property type="entry name" value="tricorn interacting facor f3 domain"/>
    <property type="match status" value="1"/>
</dbReference>
<feature type="domain" description="Aminopeptidase N-like N-terminal" evidence="14">
    <location>
        <begin position="32"/>
        <end position="220"/>
    </location>
</feature>
<feature type="domain" description="Peptidase M1 membrane alanine aminopeptidase" evidence="12">
    <location>
        <begin position="262"/>
        <end position="479"/>
    </location>
</feature>
<dbReference type="CDD" id="cd09601">
    <property type="entry name" value="M1_APN-Q_like"/>
    <property type="match status" value="1"/>
</dbReference>
<dbReference type="GO" id="GO:0008270">
    <property type="term" value="F:zinc ion binding"/>
    <property type="evidence" value="ECO:0007669"/>
    <property type="project" value="UniProtKB-UniRule"/>
</dbReference>
<comment type="similarity">
    <text evidence="1 11">Belongs to the peptidase M1 family.</text>
</comment>
<proteinExistence type="inferred from homology"/>
<feature type="active site" description="Proton acceptor" evidence="8">
    <location>
        <position position="335"/>
    </location>
</feature>
<dbReference type="AlphaFoldDB" id="A0A1Y2CMN1"/>
<dbReference type="Pfam" id="PF17900">
    <property type="entry name" value="Peptidase_M1_N"/>
    <property type="match status" value="1"/>
</dbReference>
<evidence type="ECO:0000313" key="15">
    <source>
        <dbReference type="EMBL" id="ORY48217.1"/>
    </source>
</evidence>
<evidence type="ECO:0000259" key="14">
    <source>
        <dbReference type="Pfam" id="PF17900"/>
    </source>
</evidence>
<dbReference type="GO" id="GO:0006508">
    <property type="term" value="P:proteolysis"/>
    <property type="evidence" value="ECO:0007669"/>
    <property type="project" value="UniProtKB-KW"/>
</dbReference>
<dbReference type="InterPro" id="IPR024571">
    <property type="entry name" value="ERAP1-like_C_dom"/>
</dbReference>
<sequence length="911" mass="101018">MCRLHRSTETATVGAASANASAARDILPGWMVPSNYKIWLEPNFETFTFIGTVSIAVDVKEATDKVVLNSKNLTIHVARITYGDKSLDAIATTFNTEKETVEFQFAEVIPAGVAASIYSEFTGIHNDQMAGFYKSTYTDDDGNKRYLVCTQFEATDCRQCIPSFDEPALKCTFDATLVVDPELTALSNMPEISSVAYLNSEGKKKKEVKFATTPLMSTYLLAFVVGEFEFIETTAIPKLPADAQPIQVRLFTVKGLINQGTFALEVAARTLEYFSEYFDNAYPLPKSDLVAIPDFGAGAMENWGLVTYRNVCLLCVENDSTASAKKEIAYTVAHELAHQWFGNLVTMQWWNDLWLNEGFATFVGWLAVDHLFPEWDIWTNFIVSEFLDALNLDAMRSSHPIDVDVKSAAEVGEIFDSISYAKGASVIRMLNDFLGGQVFMDGVRTYLQEFKYKNTVTADLWKHLSVSSGKDIATLMHAWTREMGYPLVSVISEVYDDAAKTITVTLSQSRFLSGGELKPEEDTVNWWVPLTVVSHLTAKTGATRHVLAEKEGVITFPYDASENAFWKLNDKASGLYRVKYSDAHVVSIGHFLSDSFALTTAGLGSLTTALNTILSLENETNYNVLLQIATSLSNLRSNAYLEPVAVQEGIKALGRRVFSHQVEALGYEFPTGEDYFTCLKRALAIDVAERSGDESVKNELRSRFDRFVAGETSAINNEILPTAFRSVLSNATPENAEATFAAVLAIYMDPATQAETKSDVLRVLGAINSTEIADRILNEIIWDTNIVRSQDFHAPLIGLVRSNPNLAVLRPLVSEWFKNSWDKIYPRFESGFGMLGNVAFVAFYTVLGEDIATDLQAWARGDGLDAEAAALRVKQTDGIKRKLEQVVEGILTRTKLMERERDALAGFVFSH</sequence>
<dbReference type="InterPro" id="IPR050344">
    <property type="entry name" value="Peptidase_M1_aminopeptidases"/>
</dbReference>
<evidence type="ECO:0000256" key="8">
    <source>
        <dbReference type="PIRSR" id="PIRSR634016-1"/>
    </source>
</evidence>
<feature type="binding site" evidence="9">
    <location>
        <position position="338"/>
    </location>
    <ligand>
        <name>Zn(2+)</name>
        <dbReference type="ChEBI" id="CHEBI:29105"/>
        <note>catalytic</note>
    </ligand>
</feature>
<comment type="caution">
    <text evidence="15">The sequence shown here is derived from an EMBL/GenBank/DDBJ whole genome shotgun (WGS) entry which is preliminary data.</text>
</comment>
<evidence type="ECO:0000256" key="4">
    <source>
        <dbReference type="ARBA" id="ARBA00022723"/>
    </source>
</evidence>
<keyword evidence="7 11" id="KW-0482">Metalloprotease</keyword>
<dbReference type="GO" id="GO:0005737">
    <property type="term" value="C:cytoplasm"/>
    <property type="evidence" value="ECO:0007669"/>
    <property type="project" value="TreeGrafter"/>
</dbReference>
<evidence type="ECO:0000313" key="16">
    <source>
        <dbReference type="Proteomes" id="UP000193642"/>
    </source>
</evidence>
<feature type="binding site" evidence="9">
    <location>
        <position position="334"/>
    </location>
    <ligand>
        <name>Zn(2+)</name>
        <dbReference type="ChEBI" id="CHEBI:29105"/>
        <note>catalytic</note>
    </ligand>
</feature>
<dbReference type="GO" id="GO:0005615">
    <property type="term" value="C:extracellular space"/>
    <property type="evidence" value="ECO:0007669"/>
    <property type="project" value="TreeGrafter"/>
</dbReference>
<feature type="binding site" evidence="9">
    <location>
        <position position="357"/>
    </location>
    <ligand>
        <name>Zn(2+)</name>
        <dbReference type="ChEBI" id="CHEBI:29105"/>
        <note>catalytic</note>
    </ligand>
</feature>
<dbReference type="SUPFAM" id="SSF63737">
    <property type="entry name" value="Leukotriene A4 hydrolase N-terminal domain"/>
    <property type="match status" value="1"/>
</dbReference>
<dbReference type="InterPro" id="IPR042097">
    <property type="entry name" value="Aminopeptidase_N-like_N_sf"/>
</dbReference>
<feature type="site" description="Transition state stabilizer" evidence="10">
    <location>
        <position position="420"/>
    </location>
</feature>
<organism evidence="15 16">
    <name type="scientific">Rhizoclosmatium globosum</name>
    <dbReference type="NCBI Taxonomy" id="329046"/>
    <lineage>
        <taxon>Eukaryota</taxon>
        <taxon>Fungi</taxon>
        <taxon>Fungi incertae sedis</taxon>
        <taxon>Chytridiomycota</taxon>
        <taxon>Chytridiomycota incertae sedis</taxon>
        <taxon>Chytridiomycetes</taxon>
        <taxon>Chytridiales</taxon>
        <taxon>Chytriomycetaceae</taxon>
        <taxon>Rhizoclosmatium</taxon>
    </lineage>
</organism>
<keyword evidence="5 11" id="KW-0378">Hydrolase</keyword>
<dbReference type="PANTHER" id="PTHR11533:SF174">
    <property type="entry name" value="PUROMYCIN-SENSITIVE AMINOPEPTIDASE-RELATED"/>
    <property type="match status" value="1"/>
</dbReference>
<evidence type="ECO:0000259" key="13">
    <source>
        <dbReference type="Pfam" id="PF11838"/>
    </source>
</evidence>
<dbReference type="Gene3D" id="1.10.390.10">
    <property type="entry name" value="Neutral Protease Domain 2"/>
    <property type="match status" value="1"/>
</dbReference>
<evidence type="ECO:0000256" key="11">
    <source>
        <dbReference type="RuleBase" id="RU364040"/>
    </source>
</evidence>
<dbReference type="FunFam" id="2.60.40.1730:FF:000002">
    <property type="entry name" value="Aminopeptidase"/>
    <property type="match status" value="1"/>
</dbReference>
<dbReference type="InterPro" id="IPR045357">
    <property type="entry name" value="Aminopeptidase_N-like_N"/>
</dbReference>
<dbReference type="InterPro" id="IPR027268">
    <property type="entry name" value="Peptidase_M4/M1_CTD_sf"/>
</dbReference>
<reference evidence="15 16" key="1">
    <citation type="submission" date="2016-07" db="EMBL/GenBank/DDBJ databases">
        <title>Pervasive Adenine N6-methylation of Active Genes in Fungi.</title>
        <authorList>
            <consortium name="DOE Joint Genome Institute"/>
            <person name="Mondo S.J."/>
            <person name="Dannebaum R.O."/>
            <person name="Kuo R.C."/>
            <person name="Labutti K."/>
            <person name="Haridas S."/>
            <person name="Kuo A."/>
            <person name="Salamov A."/>
            <person name="Ahrendt S.R."/>
            <person name="Lipzen A."/>
            <person name="Sullivan W."/>
            <person name="Andreopoulos W.B."/>
            <person name="Clum A."/>
            <person name="Lindquist E."/>
            <person name="Daum C."/>
            <person name="Ramamoorthy G.K."/>
            <person name="Gryganskyi A."/>
            <person name="Culley D."/>
            <person name="Magnuson J.K."/>
            <person name="James T.Y."/>
            <person name="O'Malley M.A."/>
            <person name="Stajich J.E."/>
            <person name="Spatafora J.W."/>
            <person name="Visel A."/>
            <person name="Grigoriev I.V."/>
        </authorList>
    </citation>
    <scope>NUCLEOTIDE SEQUENCE [LARGE SCALE GENOMIC DNA]</scope>
    <source>
        <strain evidence="15 16">JEL800</strain>
    </source>
</reference>
<dbReference type="GO" id="GO:0070006">
    <property type="term" value="F:metalloaminopeptidase activity"/>
    <property type="evidence" value="ECO:0007669"/>
    <property type="project" value="TreeGrafter"/>
</dbReference>
<keyword evidence="4 9" id="KW-0479">Metal-binding</keyword>
<dbReference type="OrthoDB" id="10031169at2759"/>
<dbReference type="PANTHER" id="PTHR11533">
    <property type="entry name" value="PROTEASE M1 ZINC METALLOPROTEASE"/>
    <property type="match status" value="1"/>
</dbReference>
<evidence type="ECO:0000256" key="2">
    <source>
        <dbReference type="ARBA" id="ARBA00022438"/>
    </source>
</evidence>
<dbReference type="Pfam" id="PF01433">
    <property type="entry name" value="Peptidase_M1"/>
    <property type="match status" value="1"/>
</dbReference>
<dbReference type="EC" id="3.4.11.-" evidence="11"/>
<name>A0A1Y2CMN1_9FUNG</name>
<dbReference type="InterPro" id="IPR001930">
    <property type="entry name" value="Peptidase_M1"/>
</dbReference>